<evidence type="ECO:0000256" key="4">
    <source>
        <dbReference type="PROSITE-ProRule" id="PRU00023"/>
    </source>
</evidence>
<dbReference type="Gene3D" id="3.20.20.190">
    <property type="entry name" value="Phosphatidylinositol (PI) phosphodiesterase"/>
    <property type="match status" value="1"/>
</dbReference>
<dbReference type="InterPro" id="IPR017946">
    <property type="entry name" value="PLC-like_Pdiesterase_TIM-brl"/>
</dbReference>
<dbReference type="SUPFAM" id="SSF48403">
    <property type="entry name" value="Ankyrin repeat"/>
    <property type="match status" value="1"/>
</dbReference>
<keyword evidence="2" id="KW-0378">Hydrolase</keyword>
<dbReference type="PANTHER" id="PTHR22958">
    <property type="entry name" value="GLYCEROPHOSPHORYL DIESTER PHOSPHODIESTERASE"/>
    <property type="match status" value="1"/>
</dbReference>
<dbReference type="AlphaFoldDB" id="A0A899G0W3"/>
<dbReference type="Pfam" id="PF03105">
    <property type="entry name" value="SPX"/>
    <property type="match status" value="1"/>
</dbReference>
<dbReference type="GO" id="GO:0046475">
    <property type="term" value="P:glycerophospholipid catabolic process"/>
    <property type="evidence" value="ECO:0007669"/>
    <property type="project" value="TreeGrafter"/>
</dbReference>
<gene>
    <name evidence="8" type="ORF">MERGE_002434</name>
</gene>
<feature type="repeat" description="ANK" evidence="4">
    <location>
        <begin position="383"/>
        <end position="404"/>
    </location>
</feature>
<dbReference type="InterPro" id="IPR002110">
    <property type="entry name" value="Ankyrin_rpt"/>
</dbReference>
<evidence type="ECO:0008006" key="10">
    <source>
        <dbReference type="Google" id="ProtNLM"/>
    </source>
</evidence>
<evidence type="ECO:0000256" key="2">
    <source>
        <dbReference type="ARBA" id="ARBA00022801"/>
    </source>
</evidence>
<dbReference type="OrthoDB" id="197419at2759"/>
<feature type="repeat" description="ANK" evidence="4">
    <location>
        <begin position="498"/>
        <end position="530"/>
    </location>
</feature>
<dbReference type="SMART" id="SM00248">
    <property type="entry name" value="ANK"/>
    <property type="match status" value="6"/>
</dbReference>
<accession>A0A899G0W3</accession>
<feature type="domain" description="SPX" evidence="6">
    <location>
        <begin position="1"/>
        <end position="125"/>
    </location>
</feature>
<dbReference type="EMBL" id="CP054536">
    <property type="protein sequence ID" value="QSL65129.1"/>
    <property type="molecule type" value="Genomic_DNA"/>
</dbReference>
<dbReference type="GO" id="GO:0047389">
    <property type="term" value="F:glycerophosphocholine phosphodiesterase activity"/>
    <property type="evidence" value="ECO:0007669"/>
    <property type="project" value="TreeGrafter"/>
</dbReference>
<name>A0A899G0W3_9ASCO</name>
<dbReference type="PANTHER" id="PTHR22958:SF1">
    <property type="entry name" value="GLYCEROPHOSPHOCHOLINE PHOSPHODIESTERASE GPCPD1"/>
    <property type="match status" value="1"/>
</dbReference>
<dbReference type="Proteomes" id="UP000663699">
    <property type="component" value="Chromosome 5"/>
</dbReference>
<feature type="domain" description="GP-PDE" evidence="7">
    <location>
        <begin position="790"/>
        <end position="1115"/>
    </location>
</feature>
<dbReference type="PROSITE" id="PS50297">
    <property type="entry name" value="ANK_REP_REGION"/>
    <property type="match status" value="2"/>
</dbReference>
<evidence type="ECO:0000259" key="7">
    <source>
        <dbReference type="PROSITE" id="PS51704"/>
    </source>
</evidence>
<dbReference type="InterPro" id="IPR030395">
    <property type="entry name" value="GP_PDE_dom"/>
</dbReference>
<dbReference type="PROSITE" id="PS51704">
    <property type="entry name" value="GP_PDE"/>
    <property type="match status" value="1"/>
</dbReference>
<feature type="region of interest" description="Disordered" evidence="5">
    <location>
        <begin position="586"/>
        <end position="605"/>
    </location>
</feature>
<feature type="repeat" description="ANK" evidence="4">
    <location>
        <begin position="460"/>
        <end position="482"/>
    </location>
</feature>
<evidence type="ECO:0000256" key="3">
    <source>
        <dbReference type="ARBA" id="ARBA00023043"/>
    </source>
</evidence>
<reference evidence="8" key="1">
    <citation type="submission" date="2020-06" db="EMBL/GenBank/DDBJ databases">
        <title>Genomes of multiple members of Pneumocystis genus reveal paths to human pathogen Pneumocystis jirovecii.</title>
        <authorList>
            <person name="Cisse O.H."/>
            <person name="Ma L."/>
            <person name="Dekker J."/>
            <person name="Khil P."/>
            <person name="Jo J."/>
            <person name="Brenchley J."/>
            <person name="Blair R."/>
            <person name="Pahar B."/>
            <person name="Chabe M."/>
            <person name="Van Rompay K.A."/>
            <person name="Keesler R."/>
            <person name="Sukura A."/>
            <person name="Hirsch V."/>
            <person name="Kutty G."/>
            <person name="Liu Y."/>
            <person name="Peng L."/>
            <person name="Chen J."/>
            <person name="Song J."/>
            <person name="Weissenbacher-Lang C."/>
            <person name="Xu J."/>
            <person name="Upham N.S."/>
            <person name="Stajich J.E."/>
            <person name="Cuomo C.A."/>
            <person name="Cushion M.T."/>
            <person name="Kovacs J.A."/>
        </authorList>
    </citation>
    <scope>NUCLEOTIDE SEQUENCE</scope>
    <source>
        <strain evidence="8">2A</strain>
    </source>
</reference>
<proteinExistence type="predicted"/>
<dbReference type="Pfam" id="PF03009">
    <property type="entry name" value="GDPD"/>
    <property type="match status" value="1"/>
</dbReference>
<feature type="repeat" description="ANK" evidence="4">
    <location>
        <begin position="427"/>
        <end position="459"/>
    </location>
</feature>
<dbReference type="InterPro" id="IPR004331">
    <property type="entry name" value="SPX_dom"/>
</dbReference>
<dbReference type="InterPro" id="IPR051578">
    <property type="entry name" value="GDPD"/>
</dbReference>
<evidence type="ECO:0000256" key="5">
    <source>
        <dbReference type="SAM" id="MobiDB-lite"/>
    </source>
</evidence>
<protein>
    <recommendedName>
        <fullName evidence="10">GP-PDE domain-containing protein</fullName>
    </recommendedName>
</protein>
<dbReference type="Pfam" id="PF12796">
    <property type="entry name" value="Ank_2"/>
    <property type="match status" value="3"/>
</dbReference>
<keyword evidence="9" id="KW-1185">Reference proteome</keyword>
<keyword evidence="1" id="KW-0677">Repeat</keyword>
<feature type="compositionally biased region" description="Polar residues" evidence="5">
    <location>
        <begin position="589"/>
        <end position="598"/>
    </location>
</feature>
<sequence>MFIRGDTPCVQIEYTRVMKFGNNLIRNQILEFRLVGTFFDEKKGQMLHRAVLISRKYDVNLFSQSNICINLDGDEKEDFLALLLSLRSDLQKILWYVEINKKGFSKILKKVDKKFNMSIKSSYMESKVLTPLENTAVIELLQNVDGYLSYFNTNSSKEPRKDTIDPIIRILSNFSFAISPALATEIQTSIYQNDADNFGILVDKLRSKSLSNILINLIHQCLVAKSLSCIKVVFPYLDVLMEDEEINNRNLIHKHIIDIGRRKLNALKHTNKDISLLRYIDQSIYLTSAVTNLYTYTRNSNSCDPDLINLEETESLEFLLSQFRPIHYKYLLGQDIYQRLPLHYAVQYGLLKTTQLILDYMIKWGKLDPKVDNLNNSKWRDSGGYTPLHWAILIRDIEILKTLLTMNQKTDPLWKKNIYEEETESNNTYSALALAAKLNYDEIVYQLLDFGLDINHQNKKGESPLHIATRLNNIATVKVLLNGTENQKQNIELRENLYGWTSLFIAAAQGFIEIIQLFVSANAKINDVDFSGWTPLEHAVFRGHMNCVDLLLTPEVQKIVQKHTLIHENPYDMKNGHKFTIYDKDNESQNETNESDSSIPLPENDSRIKAAPMKSFGHDYLKDKLMILVTLGSTDLKKKLKPVEFNEISLIDTSISQLDIPLSLIVKAKNADGGNVIVDLPAHYRIETEPIIFFTTNYEKVELFFDIVPTYSENRDIPIGRAVAIISTIKTDLGKAKESLNGELKIPILEVNTLSVIGNVNFEFRVITPFKSPNMTTKNNSTYWKSLIKTRVIGHRGLGENRASKKSLQLGENTLQSFISAANLGASYVEFDVQLTKDYVPIIYHDFLVSETGIDIPVHNLTLQQFLALSGTEENKSVSSTLLDNSISPLSSKLKLEPVKRSKSEYFSHFEDQNELYERIKYTRDFKIKGYKGNARGQSIQGPFMTLEEAFKRIPTHVGFNIECKYPMLYEAEDEEMDNIAIELNKWVDTVLKIVYDHKKDRDIIFSSFHPEICLLLSYKQPSIPVYANISTRDIRSASLQEAIRFATRWNLLGIVCKSDPLIICPRLIRVIKDSGLVCVTYGSDNNVLENVKLQIQAGLDAVIVDSVLEIRKGLTLENNDL</sequence>
<dbReference type="InterPro" id="IPR057506">
    <property type="entry name" value="C2_GPCPD1"/>
</dbReference>
<dbReference type="Gene3D" id="1.25.40.20">
    <property type="entry name" value="Ankyrin repeat-containing domain"/>
    <property type="match status" value="2"/>
</dbReference>
<evidence type="ECO:0000313" key="8">
    <source>
        <dbReference type="EMBL" id="QSL65129.1"/>
    </source>
</evidence>
<organism evidence="8 9">
    <name type="scientific">Pneumocystis wakefieldiae</name>
    <dbReference type="NCBI Taxonomy" id="38082"/>
    <lineage>
        <taxon>Eukaryota</taxon>
        <taxon>Fungi</taxon>
        <taxon>Dikarya</taxon>
        <taxon>Ascomycota</taxon>
        <taxon>Taphrinomycotina</taxon>
        <taxon>Pneumocystomycetes</taxon>
        <taxon>Pneumocystaceae</taxon>
        <taxon>Pneumocystis</taxon>
    </lineage>
</organism>
<dbReference type="SUPFAM" id="SSF51695">
    <property type="entry name" value="PLC-like phosphodiesterases"/>
    <property type="match status" value="1"/>
</dbReference>
<evidence type="ECO:0000313" key="9">
    <source>
        <dbReference type="Proteomes" id="UP000663699"/>
    </source>
</evidence>
<dbReference type="InterPro" id="IPR036770">
    <property type="entry name" value="Ankyrin_rpt-contain_sf"/>
</dbReference>
<keyword evidence="3 4" id="KW-0040">ANK repeat</keyword>
<dbReference type="PROSITE" id="PS51382">
    <property type="entry name" value="SPX"/>
    <property type="match status" value="1"/>
</dbReference>
<evidence type="ECO:0000259" key="6">
    <source>
        <dbReference type="PROSITE" id="PS51382"/>
    </source>
</evidence>
<dbReference type="PROSITE" id="PS50088">
    <property type="entry name" value="ANK_REPEAT"/>
    <property type="match status" value="4"/>
</dbReference>
<evidence type="ECO:0000256" key="1">
    <source>
        <dbReference type="ARBA" id="ARBA00022737"/>
    </source>
</evidence>
<dbReference type="Pfam" id="PF25329">
    <property type="entry name" value="C2_GDE1"/>
    <property type="match status" value="1"/>
</dbReference>